<evidence type="ECO:0000259" key="5">
    <source>
        <dbReference type="PROSITE" id="PS50073"/>
    </source>
</evidence>
<gene>
    <name evidence="7" type="ORF">CTheo_7349</name>
</gene>
<dbReference type="InterPro" id="IPR036322">
    <property type="entry name" value="WD40_repeat_dom_sf"/>
</dbReference>
<dbReference type="InterPro" id="IPR020472">
    <property type="entry name" value="WD40_PAC1"/>
</dbReference>
<dbReference type="CDD" id="cd09275">
    <property type="entry name" value="RNase_HI_RT_DIRS1"/>
    <property type="match status" value="1"/>
</dbReference>
<feature type="compositionally biased region" description="Basic and acidic residues" evidence="4">
    <location>
        <begin position="2006"/>
        <end position="2018"/>
    </location>
</feature>
<dbReference type="SMART" id="SM00320">
    <property type="entry name" value="WD40"/>
    <property type="match status" value="14"/>
</dbReference>
<feature type="repeat" description="WD" evidence="3">
    <location>
        <begin position="1117"/>
        <end position="1158"/>
    </location>
</feature>
<feature type="region of interest" description="Disordered" evidence="4">
    <location>
        <begin position="1932"/>
        <end position="2026"/>
    </location>
</feature>
<reference evidence="7 8" key="1">
    <citation type="journal article" date="2019" name="Fungal Biol. Biotechnol.">
        <title>Draft genome sequence of fastidious pathogen Ceratobasidium theobromae, which causes vascular-streak dieback in Theobroma cacao.</title>
        <authorList>
            <person name="Ali S.S."/>
            <person name="Asman A."/>
            <person name="Shao J."/>
            <person name="Firmansyah A.P."/>
            <person name="Susilo A.W."/>
            <person name="Rosmana A."/>
            <person name="McMahon P."/>
            <person name="Junaid M."/>
            <person name="Guest D."/>
            <person name="Kheng T.Y."/>
            <person name="Meinhardt L.W."/>
            <person name="Bailey B.A."/>
        </authorList>
    </citation>
    <scope>NUCLEOTIDE SEQUENCE [LARGE SCALE GENOMIC DNA]</scope>
    <source>
        <strain evidence="7 8">CT2</strain>
    </source>
</reference>
<feature type="repeat" description="WD" evidence="3">
    <location>
        <begin position="1246"/>
        <end position="1287"/>
    </location>
</feature>
<dbReference type="EMBL" id="SSOP01000302">
    <property type="protein sequence ID" value="KAB5589206.1"/>
    <property type="molecule type" value="Genomic_DNA"/>
</dbReference>
<dbReference type="Pfam" id="PF24883">
    <property type="entry name" value="NPHP3_N"/>
    <property type="match status" value="1"/>
</dbReference>
<feature type="repeat" description="WD" evidence="3">
    <location>
        <begin position="1074"/>
        <end position="1106"/>
    </location>
</feature>
<feature type="repeat" description="WD" evidence="3">
    <location>
        <begin position="1160"/>
        <end position="1201"/>
    </location>
</feature>
<feature type="region of interest" description="Disordered" evidence="4">
    <location>
        <begin position="1708"/>
        <end position="1769"/>
    </location>
</feature>
<dbReference type="SUPFAM" id="SSF56672">
    <property type="entry name" value="DNA/RNA polymerases"/>
    <property type="match status" value="1"/>
</dbReference>
<feature type="domain" description="Copper-fist" evidence="5">
    <location>
        <begin position="1597"/>
        <end position="1632"/>
    </location>
</feature>
<feature type="domain" description="NACHT" evidence="6">
    <location>
        <begin position="281"/>
        <end position="426"/>
    </location>
</feature>
<evidence type="ECO:0000256" key="2">
    <source>
        <dbReference type="ARBA" id="ARBA00022737"/>
    </source>
</evidence>
<feature type="repeat" description="WD" evidence="3">
    <location>
        <begin position="859"/>
        <end position="900"/>
    </location>
</feature>
<feature type="repeat" description="WD" evidence="3">
    <location>
        <begin position="1375"/>
        <end position="1416"/>
    </location>
</feature>
<dbReference type="GO" id="GO:0003700">
    <property type="term" value="F:DNA-binding transcription factor activity"/>
    <property type="evidence" value="ECO:0007669"/>
    <property type="project" value="InterPro"/>
</dbReference>
<accession>A0A5N5QCN6</accession>
<feature type="repeat" description="WD" evidence="3">
    <location>
        <begin position="945"/>
        <end position="980"/>
    </location>
</feature>
<dbReference type="PROSITE" id="PS50294">
    <property type="entry name" value="WD_REPEATS_REGION"/>
    <property type="match status" value="13"/>
</dbReference>
<dbReference type="PROSITE" id="PS50073">
    <property type="entry name" value="COPPER_FIST_2"/>
    <property type="match status" value="1"/>
</dbReference>
<dbReference type="PANTHER" id="PTHR19848:SF8">
    <property type="entry name" value="F-BOX AND WD REPEAT DOMAIN CONTAINING 7"/>
    <property type="match status" value="1"/>
</dbReference>
<dbReference type="Proteomes" id="UP000383932">
    <property type="component" value="Unassembled WGS sequence"/>
</dbReference>
<dbReference type="Gene3D" id="2.130.10.10">
    <property type="entry name" value="YVTN repeat-like/Quinoprotein amine dehydrogenase"/>
    <property type="match status" value="6"/>
</dbReference>
<evidence type="ECO:0000313" key="8">
    <source>
        <dbReference type="Proteomes" id="UP000383932"/>
    </source>
</evidence>
<dbReference type="InterPro" id="IPR056884">
    <property type="entry name" value="NPHP3-like_N"/>
</dbReference>
<feature type="repeat" description="WD" evidence="3">
    <location>
        <begin position="1031"/>
        <end position="1072"/>
    </location>
</feature>
<feature type="repeat" description="WD" evidence="3">
    <location>
        <begin position="1289"/>
        <end position="1330"/>
    </location>
</feature>
<dbReference type="SUPFAM" id="SSF50978">
    <property type="entry name" value="WD40 repeat-like"/>
    <property type="match status" value="2"/>
</dbReference>
<feature type="region of interest" description="Disordered" evidence="4">
    <location>
        <begin position="1"/>
        <end position="70"/>
    </location>
</feature>
<keyword evidence="8" id="KW-1185">Reference proteome</keyword>
<feature type="repeat" description="WD" evidence="3">
    <location>
        <begin position="1332"/>
        <end position="1373"/>
    </location>
</feature>
<name>A0A5N5QCN6_9AGAM</name>
<dbReference type="GO" id="GO:0003677">
    <property type="term" value="F:DNA binding"/>
    <property type="evidence" value="ECO:0007669"/>
    <property type="project" value="InterPro"/>
</dbReference>
<feature type="compositionally biased region" description="Polar residues" evidence="4">
    <location>
        <begin position="42"/>
        <end position="58"/>
    </location>
</feature>
<dbReference type="OrthoDB" id="538223at2759"/>
<evidence type="ECO:0000313" key="7">
    <source>
        <dbReference type="EMBL" id="KAB5589206.1"/>
    </source>
</evidence>
<evidence type="ECO:0000259" key="6">
    <source>
        <dbReference type="PROSITE" id="PS50837"/>
    </source>
</evidence>
<dbReference type="PROSITE" id="PS00678">
    <property type="entry name" value="WD_REPEATS_1"/>
    <property type="match status" value="2"/>
</dbReference>
<feature type="repeat" description="WD" evidence="3">
    <location>
        <begin position="1203"/>
        <end position="1244"/>
    </location>
</feature>
<evidence type="ECO:0008006" key="9">
    <source>
        <dbReference type="Google" id="ProtNLM"/>
    </source>
</evidence>
<dbReference type="InterPro" id="IPR001083">
    <property type="entry name" value="Cu_fist_DNA-bd_dom"/>
</dbReference>
<sequence length="2609" mass="286121">MSSPPTSPQPRQGFRRYIDKIFRPRSKSPFQPSEEGSHSRGHSTSVVPNARLSTTGNTLAPPPASFGPSLRRAKSLISTSNTHAHSSPTSGLRGALETLHEGTRLFGPLWSAIGALISSLDVLEAAAANQQEYENIVSELKSLSESLSHHIKESRSFRMSKCIVNIANSIEKQAELISAKRPDGTMGRILAAGIEQDKILGHYKRIESLFRRLQTDANLSMWSTLEEHVANTRLEGLTPAKLASYDSTLSTKIHRRTCTEGTRTTVLSQMDEWTYDMNAPELYWMNGMAGTGKTTIACSFSNALEKRKQLAASFFCTRTSPECRQVNRIIPTIAYQLARYSIPFQGALCEVLADEPDISSKNIVKQMEQLLKEPLSKVKEAIPENLVVVIDALDECEDRYQVKLILDLLFKYAPSLPLKFFVTSRPEPEIYSKMVSHSTRARTVVHLHEIEQSLVQADIELYLREELSFMSLADTEIEKLVTRSGSFFIYAATLVRYISPVNTSIDPHSRLQSILGMAPESVKKHAEIDALYGAVLKSALDGDEFESAEAESVRAVLRTALCVQEPVDIEMLAILSGVGNARRALSALQPLRSVLHFSDSSGLVSTLHASFPDFMFDKSRSGPYFCDVAEHNGLLASRCFELMANLLRFNICNLESSFIPDAQVVDLKSRIDKAISPILFYACQYWGDHLQSATNSPELDAMLEAFLSIRLLFWMEVLNLKRELNVGTRVLVKVKLWLKAGNAPPDLIRFAEDAQSFLTSYAANSISQSTPHIYISSLPLCPKSNLVFKHYWERTRGMIELTGSGMERREMASLASWTVGGPIRAVAYSSDGSRVAFGGNKGLMGIRNAYDGTPIVDSFDIGSTMVLSIAFSPDGMRLVSGSADKGIRVWSTRDGMLILGPIEGHTGDINSVRFSPDGTLIVSGSMDHTVRIWNSSDGTLSAGPFEGHDRSIRSVAFSPDGSQIASGSYDQTIRIWDIRNQVLAAGPFKGHTGTVFSVAFSPDGTHVASGSADCTVRVWKAQDGTATLDPLKGHTGEINSISFSPDGTRIASASDDHTIIVWSLHDGTLVAGPFEGHIDIVFSVAFSPDGTRVVSGCGDHTIRVWNTLASVPTTNRSQGSDSGLWSIAFSPDGTRIASGSYDPTVNIWDSNDGALITGPLKGHTERIWSVDYSPDGAHIVSGSNDHTIRVWNSQDGALILGPLKGHTDAVASVSFSHDGTRIVSGSNDDTVRVWSSQNGELVAGPFKGHKNIVVSVAFSPDDTRIVSGSYDSSARMWNASDGTSIFSSYEGHTDWIMSVDFSPNGKLVASASKDQTVQVWNSDDGVLTTDPFKGHTDAINEAVFSPNGAYIVSGSDDRTVRVWKVEDGSQVVGPFYGHAEWVTAVAFSPDGTYIVSASDDHNIRMWDIRDGSSPVFIPFTDTIDGSQSPIANQGLYPGLWAITNEGWVVDKSGRLLIWVPPEVLRSLLTPHCKFIIGRSGSIDIDISHALLGHRWHGAILRIIFHPFARVWRAACGAAKADTWPPGTARPPAGYRRPTPTPLYKSDVHRVAHSSALLLSPSRPTPSFFPSALCRTVFVHTYLPTNIPWGRHSKCDRKTPCGACIRSDAADQCSLGADVPPPLPPLPPPPRPVRAARGIRLPIAHPTPSNPSIRTASSPLTPPPPSPPESVAHFPPRPIPAPIFDNGHSPNSDKDREILRLRAEIAALRPPSPPFPRQQLDGFTGSVTSALGSTSPLTPPTRVPPSTSYAQPSTYASVPLSSNQPQPLRRQPIPGKIAEAVRFQILQPIIDVMKDSWRRHIPLTMLTDKFCTDYTHAPPRDILQFDRSNRTLIPRTSDFSDAGEDCISVPEWIEVWKRLISLIESYQPSLAHSWLKHYHIVFMDTNFSALFHIWLAYDIQVRRHAVDEDLDPATFQPNIFECVKLAAHSDSHGHQARNYSAGSLARRRSRSPLSICQSHSAPQRYSRPAIAYDRSHTPPPRADVSKSDDRQKTRKRAKCLRCGSTDHQPRHCMADRRANEPSATPLTDPKDALIETASTAPIFAPSAATPTMTPSPAKTDPWKVITPLCPEAWHSLLSNLNLLSSFSDIPTGLSEGFRLGAGPPPPTPFTPLNHRSARDCPEAVRSHIQAELDAGRYSGPFDKDTLFSLIGSFRSSPLGVVPKSTPGEFRIIQDLSFPRDSPTNSSVNAEIDTSAYSCLWGFFDDIVEIVLSSPPGTTAATLDVDAAYRRMPIHPDDQPNLVVSWDNTFFVDHCAPFGAASSNGIFGRCGDAMQLILIALLKLTVRKWVDDFIVFRPPPDLPGGTTSIDDIYAIAFPLGWPWKHAKTCPFAPIFTFLGFVWSIPDRTVSIPTAKHQKYLARLDAWLALAESNLTELQQLTGTLVHCTHVIPEGRAWLSNLFRFCASFPHSFRKRFVTRPIPQHACDEAIWWRSHLQVDCTLHLQPSLPAHPIQFYMDASTSFGVAIIAGSHWASWRLLHPWRSDGRDIGWAEMTAVAMALEAAITLGIHDATVHFHSDNQGVVFALEAGRSRSCPQNELLKLIASCAAEFNIRLRTAYIASADNPADRPSRGLPPSANFSHFTEHIPVPTSLSAFLARATLTVNDTTPIV</sequence>
<dbReference type="CDD" id="cd00200">
    <property type="entry name" value="WD40"/>
    <property type="match status" value="2"/>
</dbReference>
<keyword evidence="2" id="KW-0677">Repeat</keyword>
<feature type="repeat" description="WD" evidence="3">
    <location>
        <begin position="902"/>
        <end position="943"/>
    </location>
</feature>
<dbReference type="Pfam" id="PF00400">
    <property type="entry name" value="WD40"/>
    <property type="match status" value="13"/>
</dbReference>
<dbReference type="PANTHER" id="PTHR19848">
    <property type="entry name" value="WD40 REPEAT PROTEIN"/>
    <property type="match status" value="1"/>
</dbReference>
<dbReference type="PROSITE" id="PS50082">
    <property type="entry name" value="WD_REPEATS_2"/>
    <property type="match status" value="13"/>
</dbReference>
<dbReference type="GO" id="GO:0005507">
    <property type="term" value="F:copper ion binding"/>
    <property type="evidence" value="ECO:0007669"/>
    <property type="project" value="InterPro"/>
</dbReference>
<dbReference type="InterPro" id="IPR019775">
    <property type="entry name" value="WD40_repeat_CS"/>
</dbReference>
<dbReference type="PRINTS" id="PR00320">
    <property type="entry name" value="GPROTEINBRPT"/>
</dbReference>
<evidence type="ECO:0000256" key="3">
    <source>
        <dbReference type="PROSITE-ProRule" id="PRU00221"/>
    </source>
</evidence>
<dbReference type="InterPro" id="IPR043502">
    <property type="entry name" value="DNA/RNA_pol_sf"/>
</dbReference>
<feature type="compositionally biased region" description="Polar residues" evidence="4">
    <location>
        <begin position="1724"/>
        <end position="1735"/>
    </location>
</feature>
<organism evidence="7 8">
    <name type="scientific">Ceratobasidium theobromae</name>
    <dbReference type="NCBI Taxonomy" id="1582974"/>
    <lineage>
        <taxon>Eukaryota</taxon>
        <taxon>Fungi</taxon>
        <taxon>Dikarya</taxon>
        <taxon>Basidiomycota</taxon>
        <taxon>Agaricomycotina</taxon>
        <taxon>Agaricomycetes</taxon>
        <taxon>Cantharellales</taxon>
        <taxon>Ceratobasidiaceae</taxon>
        <taxon>Ceratobasidium</taxon>
    </lineage>
</organism>
<comment type="caution">
    <text evidence="7">The sequence shown here is derived from an EMBL/GenBank/DDBJ whole genome shotgun (WGS) entry which is preliminary data.</text>
</comment>
<feature type="repeat" description="WD" evidence="3">
    <location>
        <begin position="988"/>
        <end position="1029"/>
    </location>
</feature>
<evidence type="ECO:0000256" key="4">
    <source>
        <dbReference type="SAM" id="MobiDB-lite"/>
    </source>
</evidence>
<evidence type="ECO:0000256" key="1">
    <source>
        <dbReference type="ARBA" id="ARBA00022574"/>
    </source>
</evidence>
<dbReference type="InterPro" id="IPR001680">
    <property type="entry name" value="WD40_rpt"/>
</dbReference>
<dbReference type="InterPro" id="IPR027417">
    <property type="entry name" value="P-loop_NTPase"/>
</dbReference>
<dbReference type="SUPFAM" id="SSF52540">
    <property type="entry name" value="P-loop containing nucleoside triphosphate hydrolases"/>
    <property type="match status" value="1"/>
</dbReference>
<dbReference type="InterPro" id="IPR015943">
    <property type="entry name" value="WD40/YVTN_repeat-like_dom_sf"/>
</dbReference>
<feature type="region of interest" description="Disordered" evidence="4">
    <location>
        <begin position="1641"/>
        <end position="1676"/>
    </location>
</feature>
<keyword evidence="1 3" id="KW-0853">WD repeat</keyword>
<feature type="compositionally biased region" description="Polar residues" evidence="4">
    <location>
        <begin position="1743"/>
        <end position="1765"/>
    </location>
</feature>
<protein>
    <recommendedName>
        <fullName evidence="9">Vegetative incompatibility protein HET-E-1</fullName>
    </recommendedName>
</protein>
<proteinExistence type="predicted"/>
<dbReference type="PROSITE" id="PS50837">
    <property type="entry name" value="NACHT"/>
    <property type="match status" value="1"/>
</dbReference>
<dbReference type="Gene3D" id="3.40.50.300">
    <property type="entry name" value="P-loop containing nucleotide triphosphate hydrolases"/>
    <property type="match status" value="1"/>
</dbReference>
<dbReference type="InterPro" id="IPR007111">
    <property type="entry name" value="NACHT_NTPase"/>
</dbReference>